<dbReference type="Gene3D" id="1.10.10.10">
    <property type="entry name" value="Winged helix-like DNA-binding domain superfamily/Winged helix DNA-binding domain"/>
    <property type="match status" value="1"/>
</dbReference>
<feature type="compositionally biased region" description="Low complexity" evidence="1">
    <location>
        <begin position="292"/>
        <end position="306"/>
    </location>
</feature>
<evidence type="ECO:0000313" key="3">
    <source>
        <dbReference type="Proteomes" id="UP000887574"/>
    </source>
</evidence>
<dbReference type="Pfam" id="PF02198">
    <property type="entry name" value="SAM_PNT"/>
    <property type="match status" value="1"/>
</dbReference>
<dbReference type="InterPro" id="IPR036388">
    <property type="entry name" value="WH-like_DNA-bd_sf"/>
</dbReference>
<evidence type="ECO:0000256" key="1">
    <source>
        <dbReference type="SAM" id="MobiDB-lite"/>
    </source>
</evidence>
<evidence type="ECO:0000259" key="2">
    <source>
        <dbReference type="PROSITE" id="PS51433"/>
    </source>
</evidence>
<feature type="region of interest" description="Disordered" evidence="1">
    <location>
        <begin position="286"/>
        <end position="306"/>
    </location>
</feature>
<evidence type="ECO:0000313" key="4">
    <source>
        <dbReference type="WBParaSite" id="jg13996.2"/>
    </source>
</evidence>
<dbReference type="GO" id="GO:0043565">
    <property type="term" value="F:sequence-specific DNA binding"/>
    <property type="evidence" value="ECO:0007669"/>
    <property type="project" value="InterPro"/>
</dbReference>
<dbReference type="SMART" id="SM00251">
    <property type="entry name" value="SAM_PNT"/>
    <property type="match status" value="1"/>
</dbReference>
<name>A0A915CYF4_9BILA</name>
<organism evidence="3 4">
    <name type="scientific">Ditylenchus dipsaci</name>
    <dbReference type="NCBI Taxonomy" id="166011"/>
    <lineage>
        <taxon>Eukaryota</taxon>
        <taxon>Metazoa</taxon>
        <taxon>Ecdysozoa</taxon>
        <taxon>Nematoda</taxon>
        <taxon>Chromadorea</taxon>
        <taxon>Rhabditida</taxon>
        <taxon>Tylenchina</taxon>
        <taxon>Tylenchomorpha</taxon>
        <taxon>Sphaerularioidea</taxon>
        <taxon>Anguinidae</taxon>
        <taxon>Anguininae</taxon>
        <taxon>Ditylenchus</taxon>
    </lineage>
</organism>
<dbReference type="InterPro" id="IPR013761">
    <property type="entry name" value="SAM/pointed_sf"/>
</dbReference>
<dbReference type="Gene3D" id="1.10.150.50">
    <property type="entry name" value="Transcription Factor, Ets-1"/>
    <property type="match status" value="1"/>
</dbReference>
<dbReference type="WBParaSite" id="jg13996.2">
    <property type="protein sequence ID" value="jg13996.2"/>
    <property type="gene ID" value="jg13996"/>
</dbReference>
<accession>A0A915CYF4</accession>
<proteinExistence type="predicted"/>
<feature type="compositionally biased region" description="Polar residues" evidence="1">
    <location>
        <begin position="338"/>
        <end position="364"/>
    </location>
</feature>
<reference evidence="4" key="1">
    <citation type="submission" date="2022-11" db="UniProtKB">
        <authorList>
            <consortium name="WormBaseParasite"/>
        </authorList>
    </citation>
    <scope>IDENTIFICATION</scope>
</reference>
<sequence>MSSEAPIVSTSYNHTNYEEQEDMYDAFLGGGTSIKLEENIGACYAGTLENPGSLQSTSSNYSSSDAAQVDIYRDLILRHLIQDITSTCAKLNLPTDPNQWTSLDCSKWVEEMCLQFQLPAPQLQQLQGGGPALLGMTVEDFCCCVPDGGDTLHAQLQLWKTAFESYNGMKATTNLLNNSQHQSLDNNNHQFLCNSSSVHNQLQTPRNTAASSSSSMCLTGWITPPSPCTTQRYTPNTFAPSLSSYYSTNIGNPYGFLQPNSLATTTTRNSSSSCCSSSLSSSSHALQHVLPSPSESDMSSSNSSCISAQDLTDDEYCNEIQFFSPSSMKRPFPGHPTPNYSTLQQPSIQQQALHQQPSVQSNNDPIGKKPSKPIGGPYLRSGYGGSSGTVHLWHFIRELLDQPKQYSSCVRWVDRQEDLCVSTTRKASSRNRRKSSDWSTNFYHHTTYDYLRTQQSMDPN</sequence>
<dbReference type="PROSITE" id="PS51433">
    <property type="entry name" value="PNT"/>
    <property type="match status" value="1"/>
</dbReference>
<dbReference type="AlphaFoldDB" id="A0A915CYF4"/>
<protein>
    <submittedName>
        <fullName evidence="4">PNT domain-containing protein</fullName>
    </submittedName>
</protein>
<dbReference type="Proteomes" id="UP000887574">
    <property type="component" value="Unplaced"/>
</dbReference>
<dbReference type="InterPro" id="IPR003118">
    <property type="entry name" value="Pointed_dom"/>
</dbReference>
<keyword evidence="3" id="KW-1185">Reference proteome</keyword>
<feature type="region of interest" description="Disordered" evidence="1">
    <location>
        <begin position="327"/>
        <end position="380"/>
    </location>
</feature>
<feature type="domain" description="PNT" evidence="2">
    <location>
        <begin position="79"/>
        <end position="163"/>
    </location>
</feature>
<dbReference type="SUPFAM" id="SSF47769">
    <property type="entry name" value="SAM/Pointed domain"/>
    <property type="match status" value="1"/>
</dbReference>